<evidence type="ECO:0000259" key="6">
    <source>
        <dbReference type="Pfam" id="PF13890"/>
    </source>
</evidence>
<evidence type="ECO:0000256" key="4">
    <source>
        <dbReference type="ARBA" id="ARBA00022468"/>
    </source>
</evidence>
<evidence type="ECO:0000313" key="8">
    <source>
        <dbReference type="Proteomes" id="UP000078200"/>
    </source>
</evidence>
<comment type="similarity">
    <text evidence="2">Belongs to the Rab3-GAP catalytic subunit family.</text>
</comment>
<dbReference type="PANTHER" id="PTHR21422">
    <property type="entry name" value="RAB3 GTPASE-ACTIVATING PROTEIN CATALYTIC SUBUNIT"/>
    <property type="match status" value="1"/>
</dbReference>
<dbReference type="AlphaFoldDB" id="A0A1A9VXT7"/>
<keyword evidence="4" id="KW-0343">GTPase activation</keyword>
<dbReference type="VEuPathDB" id="VectorBase:GAUT051073"/>
<name>A0A1A9VXT7_GLOAU</name>
<dbReference type="Proteomes" id="UP000078200">
    <property type="component" value="Unassembled WGS sequence"/>
</dbReference>
<evidence type="ECO:0000256" key="2">
    <source>
        <dbReference type="ARBA" id="ARBA00008856"/>
    </source>
</evidence>
<evidence type="ECO:0000256" key="1">
    <source>
        <dbReference type="ARBA" id="ARBA00004496"/>
    </source>
</evidence>
<dbReference type="InterPro" id="IPR026147">
    <property type="entry name" value="Rab3GAP1_conserved"/>
</dbReference>
<keyword evidence="5" id="KW-0963">Cytoplasm</keyword>
<keyword evidence="8" id="KW-1185">Reference proteome</keyword>
<organism evidence="7 8">
    <name type="scientific">Glossina austeni</name>
    <name type="common">Savannah tsetse fly</name>
    <dbReference type="NCBI Taxonomy" id="7395"/>
    <lineage>
        <taxon>Eukaryota</taxon>
        <taxon>Metazoa</taxon>
        <taxon>Ecdysozoa</taxon>
        <taxon>Arthropoda</taxon>
        <taxon>Hexapoda</taxon>
        <taxon>Insecta</taxon>
        <taxon>Pterygota</taxon>
        <taxon>Neoptera</taxon>
        <taxon>Endopterygota</taxon>
        <taxon>Diptera</taxon>
        <taxon>Brachycera</taxon>
        <taxon>Muscomorpha</taxon>
        <taxon>Hippoboscoidea</taxon>
        <taxon>Glossinidae</taxon>
        <taxon>Glossina</taxon>
    </lineage>
</organism>
<proteinExistence type="inferred from homology"/>
<accession>A0A1A9VXT7</accession>
<dbReference type="GO" id="GO:0005737">
    <property type="term" value="C:cytoplasm"/>
    <property type="evidence" value="ECO:0007669"/>
    <property type="project" value="UniProtKB-SubCell"/>
</dbReference>
<evidence type="ECO:0000256" key="3">
    <source>
        <dbReference type="ARBA" id="ARBA00015817"/>
    </source>
</evidence>
<dbReference type="STRING" id="7395.A0A1A9VXT7"/>
<protein>
    <recommendedName>
        <fullName evidence="3">Rab3 GTPase-activating protein catalytic subunit</fullName>
    </recommendedName>
</protein>
<sequence length="459" mass="51744">MSSASALTVELLTQKKHIEDFKLATRLIPVTSYRSHPVLLKISLGFPDTKTCLLHQKLQMLNICIERRLEREFKAHRQVPSYVTESELNLSDSLNDEDEFYDCLDHEERETAGDAENVLSSKSTKIEKDANKADGRLKRLGNAKLIAADEYLYIPVTQEVVPKTEDQFLDDNEGILSADQIRQKMASSLQSDMDAFKAANPLVNTAGCKAQFSCGISSKSSCAKGETAVELASKKRLFDDTNEGFKVLTYLETRNVGEVYQLTVVPLLHSTILKLKNIFINSNVLDVFEQAVNETLADLCRLSRDIEAVKIKDSIAESFPNIEPILIQIIKLELQFYQFKCFESIVDIDPKGVRATEIKTHFKEMMENNGCYNIRKYNGKVSEQTGHSQTLIDILNSSFENKLHQEPISKEYVIRLGNDCADMNGRIELSDMPQFLRGLVAGKTLRLCGAFTENTTFLD</sequence>
<dbReference type="PANTHER" id="PTHR21422:SF9">
    <property type="entry name" value="RAB3 GTPASE-ACTIVATING PROTEIN CATALYTIC SUBUNIT"/>
    <property type="match status" value="1"/>
</dbReference>
<dbReference type="EnsemblMetazoa" id="GAUT051073-RA">
    <property type="protein sequence ID" value="GAUT051073-PA"/>
    <property type="gene ID" value="GAUT051073"/>
</dbReference>
<feature type="domain" description="Rab3GAP catalytic subunit conserved" evidence="6">
    <location>
        <begin position="130"/>
        <end position="201"/>
    </location>
</feature>
<dbReference type="GO" id="GO:0005096">
    <property type="term" value="F:GTPase activator activity"/>
    <property type="evidence" value="ECO:0007669"/>
    <property type="project" value="UniProtKB-KW"/>
</dbReference>
<evidence type="ECO:0000256" key="5">
    <source>
        <dbReference type="ARBA" id="ARBA00022490"/>
    </source>
</evidence>
<reference evidence="7" key="1">
    <citation type="submission" date="2020-05" db="UniProtKB">
        <authorList>
            <consortium name="EnsemblMetazoa"/>
        </authorList>
    </citation>
    <scope>IDENTIFICATION</scope>
    <source>
        <strain evidence="7">TTRI</strain>
    </source>
</reference>
<dbReference type="Pfam" id="PF13890">
    <property type="entry name" value="Rab3-GTPase_cat"/>
    <property type="match status" value="1"/>
</dbReference>
<dbReference type="InterPro" id="IPR045700">
    <property type="entry name" value="Rab3GAP1"/>
</dbReference>
<evidence type="ECO:0000313" key="7">
    <source>
        <dbReference type="EnsemblMetazoa" id="GAUT051073-PA"/>
    </source>
</evidence>
<comment type="subcellular location">
    <subcellularLocation>
        <location evidence="1">Cytoplasm</location>
    </subcellularLocation>
</comment>